<dbReference type="GO" id="GO:0003724">
    <property type="term" value="F:RNA helicase activity"/>
    <property type="evidence" value="ECO:0007669"/>
    <property type="project" value="UniProtKB-EC"/>
</dbReference>
<dbReference type="OrthoDB" id="10253254at2759"/>
<dbReference type="InterPro" id="IPR048333">
    <property type="entry name" value="HA2_WH"/>
</dbReference>
<gene>
    <name evidence="11" type="ORF">MtrunA17_Chr3g0100151</name>
</gene>
<evidence type="ECO:0000256" key="3">
    <source>
        <dbReference type="ARBA" id="ARBA00022741"/>
    </source>
</evidence>
<dbReference type="Gene3D" id="1.20.120.1080">
    <property type="match status" value="1"/>
</dbReference>
<dbReference type="InterPro" id="IPR007502">
    <property type="entry name" value="Helicase-assoc_dom"/>
</dbReference>
<keyword evidence="4 11" id="KW-0378">Hydrolase</keyword>
<evidence type="ECO:0000259" key="10">
    <source>
        <dbReference type="PROSITE" id="PS51194"/>
    </source>
</evidence>
<feature type="domain" description="Helicase C-terminal" evidence="10">
    <location>
        <begin position="1"/>
        <end position="138"/>
    </location>
</feature>
<evidence type="ECO:0000256" key="5">
    <source>
        <dbReference type="ARBA" id="ARBA00022806"/>
    </source>
</evidence>
<evidence type="ECO:0000256" key="7">
    <source>
        <dbReference type="ARBA" id="ARBA00023187"/>
    </source>
</evidence>
<dbReference type="InterPro" id="IPR027417">
    <property type="entry name" value="P-loop_NTPase"/>
</dbReference>
<dbReference type="SUPFAM" id="SSF52540">
    <property type="entry name" value="P-loop containing nucleoside triphosphate hydrolases"/>
    <property type="match status" value="1"/>
</dbReference>
<dbReference type="GO" id="GO:0016887">
    <property type="term" value="F:ATP hydrolysis activity"/>
    <property type="evidence" value="ECO:0007669"/>
    <property type="project" value="RHEA"/>
</dbReference>
<dbReference type="Pfam" id="PF21010">
    <property type="entry name" value="HA2_C"/>
    <property type="match status" value="1"/>
</dbReference>
<keyword evidence="7" id="KW-0508">mRNA splicing</keyword>
<proteinExistence type="inferred from homology"/>
<dbReference type="EC" id="3.6.4.13" evidence="1"/>
<dbReference type="AlphaFoldDB" id="A0A396IRB3"/>
<dbReference type="Proteomes" id="UP000265566">
    <property type="component" value="Chromosome 3"/>
</dbReference>
<keyword evidence="2" id="KW-0507">mRNA processing</keyword>
<evidence type="ECO:0000313" key="12">
    <source>
        <dbReference type="Proteomes" id="UP000265566"/>
    </source>
</evidence>
<evidence type="ECO:0000256" key="9">
    <source>
        <dbReference type="ARBA" id="ARBA00047984"/>
    </source>
</evidence>
<evidence type="ECO:0000256" key="8">
    <source>
        <dbReference type="ARBA" id="ARBA00038040"/>
    </source>
</evidence>
<dbReference type="CDD" id="cd18791">
    <property type="entry name" value="SF2_C_RHA"/>
    <property type="match status" value="1"/>
</dbReference>
<keyword evidence="5 11" id="KW-0347">Helicase</keyword>
<dbReference type="Gene3D" id="3.40.50.300">
    <property type="entry name" value="P-loop containing nucleotide triphosphate hydrolases"/>
    <property type="match status" value="1"/>
</dbReference>
<comment type="caution">
    <text evidence="11">The sequence shown here is derived from an EMBL/GenBank/DDBJ whole genome shotgun (WGS) entry which is preliminary data.</text>
</comment>
<evidence type="ECO:0000256" key="4">
    <source>
        <dbReference type="ARBA" id="ARBA00022801"/>
    </source>
</evidence>
<comment type="catalytic activity">
    <reaction evidence="9">
        <text>ATP + H2O = ADP + phosphate + H(+)</text>
        <dbReference type="Rhea" id="RHEA:13065"/>
        <dbReference type="ChEBI" id="CHEBI:15377"/>
        <dbReference type="ChEBI" id="CHEBI:15378"/>
        <dbReference type="ChEBI" id="CHEBI:30616"/>
        <dbReference type="ChEBI" id="CHEBI:43474"/>
        <dbReference type="ChEBI" id="CHEBI:456216"/>
        <dbReference type="EC" id="3.6.4.13"/>
    </reaction>
</comment>
<dbReference type="PANTHER" id="PTHR18934">
    <property type="entry name" value="ATP-DEPENDENT RNA HELICASE"/>
    <property type="match status" value="1"/>
</dbReference>
<dbReference type="GO" id="GO:0006397">
    <property type="term" value="P:mRNA processing"/>
    <property type="evidence" value="ECO:0007669"/>
    <property type="project" value="UniProtKB-KW"/>
</dbReference>
<dbReference type="GO" id="GO:0008380">
    <property type="term" value="P:RNA splicing"/>
    <property type="evidence" value="ECO:0007669"/>
    <property type="project" value="UniProtKB-KW"/>
</dbReference>
<dbReference type="Pfam" id="PF04408">
    <property type="entry name" value="WHD_HA2"/>
    <property type="match status" value="1"/>
</dbReference>
<organism evidence="11 12">
    <name type="scientific">Medicago truncatula</name>
    <name type="common">Barrel medic</name>
    <name type="synonym">Medicago tribuloides</name>
    <dbReference type="NCBI Taxonomy" id="3880"/>
    <lineage>
        <taxon>Eukaryota</taxon>
        <taxon>Viridiplantae</taxon>
        <taxon>Streptophyta</taxon>
        <taxon>Embryophyta</taxon>
        <taxon>Tracheophyta</taxon>
        <taxon>Spermatophyta</taxon>
        <taxon>Magnoliopsida</taxon>
        <taxon>eudicotyledons</taxon>
        <taxon>Gunneridae</taxon>
        <taxon>Pentapetalae</taxon>
        <taxon>rosids</taxon>
        <taxon>fabids</taxon>
        <taxon>Fabales</taxon>
        <taxon>Fabaceae</taxon>
        <taxon>Papilionoideae</taxon>
        <taxon>50 kb inversion clade</taxon>
        <taxon>NPAAA clade</taxon>
        <taxon>Hologalegina</taxon>
        <taxon>IRL clade</taxon>
        <taxon>Trifolieae</taxon>
        <taxon>Medicago</taxon>
    </lineage>
</organism>
<dbReference type="Gramene" id="rna15356">
    <property type="protein sequence ID" value="RHN67198.1"/>
    <property type="gene ID" value="gene15356"/>
</dbReference>
<protein>
    <recommendedName>
        <fullName evidence="1">RNA helicase</fullName>
        <ecNumber evidence="1">3.6.4.13</ecNumber>
    </recommendedName>
</protein>
<dbReference type="EMBL" id="PSQE01000003">
    <property type="protein sequence ID" value="RHN67198.1"/>
    <property type="molecule type" value="Genomic_DNA"/>
</dbReference>
<evidence type="ECO:0000256" key="2">
    <source>
        <dbReference type="ARBA" id="ARBA00022664"/>
    </source>
</evidence>
<keyword evidence="3" id="KW-0547">Nucleotide-binding</keyword>
<comment type="similarity">
    <text evidence="8">Belongs to the DEAD box helicase family. DEAH subfamily. PRP16 sub-subfamily.</text>
</comment>
<evidence type="ECO:0000256" key="1">
    <source>
        <dbReference type="ARBA" id="ARBA00012552"/>
    </source>
</evidence>
<reference evidence="12" key="1">
    <citation type="journal article" date="2018" name="Nat. Plants">
        <title>Whole-genome landscape of Medicago truncatula symbiotic genes.</title>
        <authorList>
            <person name="Pecrix Y."/>
            <person name="Staton S.E."/>
            <person name="Sallet E."/>
            <person name="Lelandais-Briere C."/>
            <person name="Moreau S."/>
            <person name="Carrere S."/>
            <person name="Blein T."/>
            <person name="Jardinaud M.F."/>
            <person name="Latrasse D."/>
            <person name="Zouine M."/>
            <person name="Zahm M."/>
            <person name="Kreplak J."/>
            <person name="Mayjonade B."/>
            <person name="Satge C."/>
            <person name="Perez M."/>
            <person name="Cauet S."/>
            <person name="Marande W."/>
            <person name="Chantry-Darmon C."/>
            <person name="Lopez-Roques C."/>
            <person name="Bouchez O."/>
            <person name="Berard A."/>
            <person name="Debelle F."/>
            <person name="Munos S."/>
            <person name="Bendahmane A."/>
            <person name="Berges H."/>
            <person name="Niebel A."/>
            <person name="Buitink J."/>
            <person name="Frugier F."/>
            <person name="Benhamed M."/>
            <person name="Crespi M."/>
            <person name="Gouzy J."/>
            <person name="Gamas P."/>
        </authorList>
    </citation>
    <scope>NUCLEOTIDE SEQUENCE [LARGE SCALE GENOMIC DNA]</scope>
    <source>
        <strain evidence="12">cv. Jemalong A17</strain>
    </source>
</reference>
<accession>A0A396IRB3</accession>
<dbReference type="InterPro" id="IPR001650">
    <property type="entry name" value="Helicase_C-like"/>
</dbReference>
<evidence type="ECO:0000313" key="11">
    <source>
        <dbReference type="EMBL" id="RHN67198.1"/>
    </source>
</evidence>
<dbReference type="FunFam" id="1.20.120.1080:FF:000001">
    <property type="entry name" value="Pre-mRNA-splicing factor ATP-dependent RNA helicase"/>
    <property type="match status" value="1"/>
</dbReference>
<dbReference type="SMART" id="SM00847">
    <property type="entry name" value="HA2"/>
    <property type="match status" value="1"/>
</dbReference>
<evidence type="ECO:0000256" key="6">
    <source>
        <dbReference type="ARBA" id="ARBA00022840"/>
    </source>
</evidence>
<keyword evidence="6" id="KW-0067">ATP-binding</keyword>
<dbReference type="PANTHER" id="PTHR18934:SF91">
    <property type="entry name" value="PRE-MRNA-SPLICING FACTOR ATP-DEPENDENT RNA HELICASE PRP16"/>
    <property type="match status" value="1"/>
</dbReference>
<name>A0A396IRB3_MEDTR</name>
<dbReference type="GO" id="GO:0005524">
    <property type="term" value="F:ATP binding"/>
    <property type="evidence" value="ECO:0007669"/>
    <property type="project" value="UniProtKB-KW"/>
</dbReference>
<sequence length="273" mass="30766">MQQASLPLSLGNVCSFTNAIFLQARSNSTPKKAKDGAHKCIVATNIAETSLTVDGIFYVIDTGYGKMKVYNPRMGMDALQVFPISQAAANQRAGRTGPGTCYRLYTESAYLNEMLASPVPEIQRTNLGNLVLLLKSLKVENLLNFDFIDPPPRDNILNSMYQLLMLGALNNAGRLTELGWKMVEFPLDPPLAKMLLMGEHFGCLEEVLTIVSMLSVPSVFFRPKDRAEESDAARERFFVPESDHLTLYNVYQQWKQHDYRGDWCNDHFFKLKV</sequence>
<dbReference type="PROSITE" id="PS51194">
    <property type="entry name" value="HELICASE_CTER"/>
    <property type="match status" value="1"/>
</dbReference>